<evidence type="ECO:0000256" key="1">
    <source>
        <dbReference type="SAM" id="Phobius"/>
    </source>
</evidence>
<dbReference type="KEGG" id="ail:FLP10_04870"/>
<protein>
    <submittedName>
        <fullName evidence="2">Uncharacterized protein</fullName>
    </submittedName>
</protein>
<dbReference type="OrthoDB" id="5008026at2"/>
<evidence type="ECO:0000313" key="3">
    <source>
        <dbReference type="Proteomes" id="UP000324678"/>
    </source>
</evidence>
<feature type="transmembrane region" description="Helical" evidence="1">
    <location>
        <begin position="96"/>
        <end position="114"/>
    </location>
</feature>
<dbReference type="Pfam" id="PF19545">
    <property type="entry name" value="DUF6069"/>
    <property type="match status" value="1"/>
</dbReference>
<keyword evidence="3" id="KW-1185">Reference proteome</keyword>
<dbReference type="RefSeq" id="WP_149159851.1">
    <property type="nucleotide sequence ID" value="NZ_CP043505.1"/>
</dbReference>
<dbReference type="EMBL" id="CP043505">
    <property type="protein sequence ID" value="QEO13828.1"/>
    <property type="molecule type" value="Genomic_DNA"/>
</dbReference>
<gene>
    <name evidence="2" type="ORF">FLP10_04870</name>
</gene>
<keyword evidence="1" id="KW-0472">Membrane</keyword>
<organism evidence="2 3">
    <name type="scientific">Agromyces intestinalis</name>
    <dbReference type="NCBI Taxonomy" id="2592652"/>
    <lineage>
        <taxon>Bacteria</taxon>
        <taxon>Bacillati</taxon>
        <taxon>Actinomycetota</taxon>
        <taxon>Actinomycetes</taxon>
        <taxon>Micrococcales</taxon>
        <taxon>Microbacteriaceae</taxon>
        <taxon>Agromyces</taxon>
    </lineage>
</organism>
<accession>A0A5C1YDV3</accession>
<dbReference type="Proteomes" id="UP000324678">
    <property type="component" value="Chromosome"/>
</dbReference>
<keyword evidence="1" id="KW-0812">Transmembrane</keyword>
<evidence type="ECO:0000313" key="2">
    <source>
        <dbReference type="EMBL" id="QEO13828.1"/>
    </source>
</evidence>
<sequence>MDEMTISHDLPTRADASSPRRRRLGRLATIGVAAVLALVVWAIAVPVAGVALTVGTGAAAQTVTPASVAFAVLVPGFAAWGVLALLERFARHARRVFAIIGWSLLALSLLGPVLTGAGGAVLAVLLVMHVVTGATLMIGLPLAAWPGRGVATGRE</sequence>
<feature type="transmembrane region" description="Helical" evidence="1">
    <location>
        <begin position="27"/>
        <end position="54"/>
    </location>
</feature>
<reference evidence="2 3" key="1">
    <citation type="submission" date="2019-09" db="EMBL/GenBank/DDBJ databases">
        <title>Genome sequencing of strain KACC 19306.</title>
        <authorList>
            <person name="Heo J."/>
            <person name="Kim S.-J."/>
            <person name="Kim J.-S."/>
            <person name="Hong S.-B."/>
            <person name="Kwon S.-W."/>
        </authorList>
    </citation>
    <scope>NUCLEOTIDE SEQUENCE [LARGE SCALE GENOMIC DNA]</scope>
    <source>
        <strain evidence="2 3">KACC 19306</strain>
    </source>
</reference>
<proteinExistence type="predicted"/>
<name>A0A5C1YDV3_9MICO</name>
<keyword evidence="1" id="KW-1133">Transmembrane helix</keyword>
<dbReference type="AlphaFoldDB" id="A0A5C1YDV3"/>
<dbReference type="InterPro" id="IPR045713">
    <property type="entry name" value="DUF6069"/>
</dbReference>
<feature type="transmembrane region" description="Helical" evidence="1">
    <location>
        <begin position="120"/>
        <end position="145"/>
    </location>
</feature>
<feature type="transmembrane region" description="Helical" evidence="1">
    <location>
        <begin position="66"/>
        <end position="84"/>
    </location>
</feature>